<keyword evidence="7" id="KW-0406">Ion transport</keyword>
<dbReference type="InterPro" id="IPR012910">
    <property type="entry name" value="Plug_dom"/>
</dbReference>
<protein>
    <submittedName>
        <fullName evidence="16">TonB-dependent receptor</fullName>
    </submittedName>
</protein>
<reference evidence="16 17" key="1">
    <citation type="submission" date="2016-05" db="EMBL/GenBank/DDBJ databases">
        <title>Complete genome sequence of Novosphingobium guangzhouense SA925(T).</title>
        <authorList>
            <person name="Sha S."/>
        </authorList>
    </citation>
    <scope>NUCLEOTIDE SEQUENCE [LARGE SCALE GENOMIC DNA]</scope>
    <source>
        <strain evidence="16 17">SA925</strain>
    </source>
</reference>
<keyword evidence="4" id="KW-0410">Iron transport</keyword>
<keyword evidence="3 11" id="KW-1134">Transmembrane beta strand</keyword>
<dbReference type="InterPro" id="IPR036942">
    <property type="entry name" value="Beta-barrel_TonB_sf"/>
</dbReference>
<keyword evidence="13" id="KW-0732">Signal</keyword>
<dbReference type="RefSeq" id="WP_103098747.1">
    <property type="nucleotide sequence ID" value="NZ_LYMM01000073.1"/>
</dbReference>
<gene>
    <name evidence="16" type="ORF">A8V01_09395</name>
</gene>
<sequence>MISAQGTAARGKGAFVRSALVLSASAAALIAATPASAQVDEIIVTAQKVQQNVQDVPIAISAVTGEAMARAGAKSLEDITSIVPSVTFRKGTTNANSAIVMRGVGTISFSIAAEPSVSTVVDGIVLSRSGQSFLDLVDFERLEVLRGPQGTLFGKNASAGLVNIVSKGGTDHFEAEANVSGTTDDEYRAKMTLSGPIAENLTGRLTGFYGTFDGNIKNTYYDKTVNGYEHYGARGVIDYDGGGSRLRLIADYFKADDDCCAEVTGVSRGSVIDAELGITPQGEDTRKVNQNLITRSLDRQYSFTMSADIDTFADHTFSIVTGYRNWKNTEIRDGDFLPRAIIDPSGSAPVSVAQLHDRGTVETDQVSAEVRLASPQNQPLTYQVGGFLWYSKNTQDFTRSDVTCATSTSPVDPVTGAQPCNLSDTVNTLFPTATSRSDVSFRNWALFGQATYEFTQSLRLTLGGRFTHDDVSYTHTRAPAVNATTGLPATGAGLSGVGAGGTIATGGNGTNTSRGSTSADNFSGKAVLQYDVMDDVMVYGSYTRGYKGPAFNVFFNHVAPTNSSPIDPEKSDSFEVGFKSQFLDRMVQLNAAAFLVDYKGFQANNFVLLNGAVVTNLTNAGTVRSKGFEADLTVAPTEGLTFRANAAYADARVRRFNPNPLTNAPDARDGTRLPLAPKFSYTIGADYDVPVGPVKLYLSSDWHHVSKQFSDLGESGPIDAYGIWNASVGVSDADDKYRLTFMVRNILDDSYVLLNTSAGQRLMIPRDADRYAGLNLRAKFQ</sequence>
<dbReference type="Pfam" id="PF00593">
    <property type="entry name" value="TonB_dep_Rec_b-barrel"/>
    <property type="match status" value="1"/>
</dbReference>
<comment type="caution">
    <text evidence="16">The sequence shown here is derived from an EMBL/GenBank/DDBJ whole genome shotgun (WGS) entry which is preliminary data.</text>
</comment>
<feature type="signal peptide" evidence="13">
    <location>
        <begin position="1"/>
        <end position="37"/>
    </location>
</feature>
<dbReference type="PROSITE" id="PS52016">
    <property type="entry name" value="TONB_DEPENDENT_REC_3"/>
    <property type="match status" value="1"/>
</dbReference>
<evidence type="ECO:0000256" key="11">
    <source>
        <dbReference type="PROSITE-ProRule" id="PRU01360"/>
    </source>
</evidence>
<dbReference type="SUPFAM" id="SSF56935">
    <property type="entry name" value="Porins"/>
    <property type="match status" value="1"/>
</dbReference>
<feature type="domain" description="TonB-dependent receptor plug" evidence="15">
    <location>
        <begin position="53"/>
        <end position="160"/>
    </location>
</feature>
<feature type="chain" id="PRO_5014431416" evidence="13">
    <location>
        <begin position="38"/>
        <end position="781"/>
    </location>
</feature>
<evidence type="ECO:0000256" key="1">
    <source>
        <dbReference type="ARBA" id="ARBA00004571"/>
    </source>
</evidence>
<evidence type="ECO:0000256" key="4">
    <source>
        <dbReference type="ARBA" id="ARBA00022496"/>
    </source>
</evidence>
<evidence type="ECO:0000256" key="9">
    <source>
        <dbReference type="ARBA" id="ARBA00023136"/>
    </source>
</evidence>
<accession>A0A2K2FUY3</accession>
<dbReference type="Pfam" id="PF07715">
    <property type="entry name" value="Plug"/>
    <property type="match status" value="1"/>
</dbReference>
<dbReference type="InterPro" id="IPR039426">
    <property type="entry name" value="TonB-dep_rcpt-like"/>
</dbReference>
<keyword evidence="16" id="KW-0675">Receptor</keyword>
<dbReference type="InterPro" id="IPR000531">
    <property type="entry name" value="Beta-barrel_TonB"/>
</dbReference>
<keyword evidence="10 11" id="KW-0998">Cell outer membrane</keyword>
<evidence type="ECO:0000256" key="7">
    <source>
        <dbReference type="ARBA" id="ARBA00023065"/>
    </source>
</evidence>
<evidence type="ECO:0000256" key="3">
    <source>
        <dbReference type="ARBA" id="ARBA00022452"/>
    </source>
</evidence>
<evidence type="ECO:0000313" key="17">
    <source>
        <dbReference type="Proteomes" id="UP000236327"/>
    </source>
</evidence>
<comment type="subcellular location">
    <subcellularLocation>
        <location evidence="1 11">Cell outer membrane</location>
        <topology evidence="1 11">Multi-pass membrane protein</topology>
    </subcellularLocation>
</comment>
<keyword evidence="9 11" id="KW-0472">Membrane</keyword>
<keyword evidence="2 11" id="KW-0813">Transport</keyword>
<evidence type="ECO:0000259" key="15">
    <source>
        <dbReference type="Pfam" id="PF07715"/>
    </source>
</evidence>
<dbReference type="CDD" id="cd01347">
    <property type="entry name" value="ligand_gated_channel"/>
    <property type="match status" value="1"/>
</dbReference>
<keyword evidence="5 11" id="KW-0812">Transmembrane</keyword>
<evidence type="ECO:0000256" key="10">
    <source>
        <dbReference type="ARBA" id="ARBA00023237"/>
    </source>
</evidence>
<name>A0A2K2FUY3_9SPHN</name>
<evidence type="ECO:0000256" key="13">
    <source>
        <dbReference type="SAM" id="SignalP"/>
    </source>
</evidence>
<proteinExistence type="inferred from homology"/>
<keyword evidence="17" id="KW-1185">Reference proteome</keyword>
<dbReference type="PANTHER" id="PTHR32552">
    <property type="entry name" value="FERRICHROME IRON RECEPTOR-RELATED"/>
    <property type="match status" value="1"/>
</dbReference>
<keyword evidence="6" id="KW-0408">Iron</keyword>
<evidence type="ECO:0000259" key="14">
    <source>
        <dbReference type="Pfam" id="PF00593"/>
    </source>
</evidence>
<evidence type="ECO:0000256" key="6">
    <source>
        <dbReference type="ARBA" id="ARBA00023004"/>
    </source>
</evidence>
<organism evidence="16 17">
    <name type="scientific">Novosphingobium guangzhouense</name>
    <dbReference type="NCBI Taxonomy" id="1850347"/>
    <lineage>
        <taxon>Bacteria</taxon>
        <taxon>Pseudomonadati</taxon>
        <taxon>Pseudomonadota</taxon>
        <taxon>Alphaproteobacteria</taxon>
        <taxon>Sphingomonadales</taxon>
        <taxon>Sphingomonadaceae</taxon>
        <taxon>Novosphingobium</taxon>
    </lineage>
</organism>
<dbReference type="Gene3D" id="2.40.170.20">
    <property type="entry name" value="TonB-dependent receptor, beta-barrel domain"/>
    <property type="match status" value="1"/>
</dbReference>
<dbReference type="AlphaFoldDB" id="A0A2K2FUY3"/>
<evidence type="ECO:0000256" key="2">
    <source>
        <dbReference type="ARBA" id="ARBA00022448"/>
    </source>
</evidence>
<dbReference type="Proteomes" id="UP000236327">
    <property type="component" value="Unassembled WGS sequence"/>
</dbReference>
<evidence type="ECO:0000256" key="12">
    <source>
        <dbReference type="RuleBase" id="RU003357"/>
    </source>
</evidence>
<evidence type="ECO:0000256" key="8">
    <source>
        <dbReference type="ARBA" id="ARBA00023077"/>
    </source>
</evidence>
<evidence type="ECO:0000256" key="5">
    <source>
        <dbReference type="ARBA" id="ARBA00022692"/>
    </source>
</evidence>
<dbReference type="EMBL" id="LYMM01000073">
    <property type="protein sequence ID" value="PNU02574.1"/>
    <property type="molecule type" value="Genomic_DNA"/>
</dbReference>
<evidence type="ECO:0000313" key="16">
    <source>
        <dbReference type="EMBL" id="PNU02574.1"/>
    </source>
</evidence>
<dbReference type="GO" id="GO:0006826">
    <property type="term" value="P:iron ion transport"/>
    <property type="evidence" value="ECO:0007669"/>
    <property type="project" value="UniProtKB-KW"/>
</dbReference>
<dbReference type="OrthoDB" id="9760333at2"/>
<dbReference type="PANTHER" id="PTHR32552:SF81">
    <property type="entry name" value="TONB-DEPENDENT OUTER MEMBRANE RECEPTOR"/>
    <property type="match status" value="1"/>
</dbReference>
<comment type="similarity">
    <text evidence="11 12">Belongs to the TonB-dependent receptor family.</text>
</comment>
<feature type="domain" description="TonB-dependent receptor-like beta-barrel" evidence="14">
    <location>
        <begin position="286"/>
        <end position="746"/>
    </location>
</feature>
<keyword evidence="8 12" id="KW-0798">TonB box</keyword>
<dbReference type="GO" id="GO:0009279">
    <property type="term" value="C:cell outer membrane"/>
    <property type="evidence" value="ECO:0007669"/>
    <property type="project" value="UniProtKB-SubCell"/>
</dbReference>